<dbReference type="Pfam" id="PF00001">
    <property type="entry name" value="7tm_1"/>
    <property type="match status" value="1"/>
</dbReference>
<evidence type="ECO:0000256" key="4">
    <source>
        <dbReference type="ARBA" id="ARBA00023040"/>
    </source>
</evidence>
<comment type="subcellular location">
    <subcellularLocation>
        <location evidence="1">Membrane</location>
        <topology evidence="1">Multi-pass membrane protein</topology>
    </subcellularLocation>
</comment>
<dbReference type="Gene3D" id="1.20.1070.10">
    <property type="entry name" value="Rhodopsin 7-helix transmembrane proteins"/>
    <property type="match status" value="1"/>
</dbReference>
<feature type="transmembrane region" description="Helical" evidence="9">
    <location>
        <begin position="169"/>
        <end position="190"/>
    </location>
</feature>
<dbReference type="InterPro" id="IPR017452">
    <property type="entry name" value="GPCR_Rhodpsn_7TM"/>
</dbReference>
<keyword evidence="2 8" id="KW-0812">Transmembrane</keyword>
<dbReference type="GO" id="GO:0016020">
    <property type="term" value="C:membrane"/>
    <property type="evidence" value="ECO:0007669"/>
    <property type="project" value="UniProtKB-SubCell"/>
</dbReference>
<dbReference type="CDD" id="cd14969">
    <property type="entry name" value="7tmA_Opsins_type2_animals"/>
    <property type="match status" value="1"/>
</dbReference>
<evidence type="ECO:0000256" key="8">
    <source>
        <dbReference type="RuleBase" id="RU000688"/>
    </source>
</evidence>
<evidence type="ECO:0000256" key="3">
    <source>
        <dbReference type="ARBA" id="ARBA00022989"/>
    </source>
</evidence>
<name>A9CR40_9CNID</name>
<feature type="transmembrane region" description="Helical" evidence="9">
    <location>
        <begin position="225"/>
        <end position="251"/>
    </location>
</feature>
<evidence type="ECO:0000256" key="9">
    <source>
        <dbReference type="SAM" id="Phobius"/>
    </source>
</evidence>
<comment type="similarity">
    <text evidence="8">Belongs to the G-protein coupled receptor 1 family.</text>
</comment>
<dbReference type="PROSITE" id="PS50262">
    <property type="entry name" value="G_PROTEIN_RECEP_F1_2"/>
    <property type="match status" value="1"/>
</dbReference>
<keyword evidence="6 8" id="KW-0675">Receptor</keyword>
<feature type="transmembrane region" description="Helical" evidence="9">
    <location>
        <begin position="80"/>
        <end position="99"/>
    </location>
</feature>
<evidence type="ECO:0000256" key="6">
    <source>
        <dbReference type="ARBA" id="ARBA00023170"/>
    </source>
</evidence>
<dbReference type="InterPro" id="IPR050125">
    <property type="entry name" value="GPCR_opsins"/>
</dbReference>
<evidence type="ECO:0000313" key="11">
    <source>
        <dbReference type="EMBL" id="BAF95836.1"/>
    </source>
</evidence>
<gene>
    <name evidence="11" type="primary">CropG1</name>
</gene>
<accession>A9CR40</accession>
<protein>
    <submittedName>
        <fullName evidence="11">Opsin</fullName>
    </submittedName>
</protein>
<feature type="domain" description="G-protein coupled receptors family 1 profile" evidence="10">
    <location>
        <begin position="22"/>
        <end position="278"/>
    </location>
</feature>
<evidence type="ECO:0000256" key="1">
    <source>
        <dbReference type="ARBA" id="ARBA00004141"/>
    </source>
</evidence>
<keyword evidence="3 9" id="KW-1133">Transmembrane helix</keyword>
<dbReference type="EMBL" id="AB332427">
    <property type="protein sequence ID" value="BAF95836.1"/>
    <property type="molecule type" value="mRNA"/>
</dbReference>
<feature type="transmembrane region" description="Helical" evidence="9">
    <location>
        <begin position="263"/>
        <end position="282"/>
    </location>
</feature>
<dbReference type="SUPFAM" id="SSF81321">
    <property type="entry name" value="Family A G protein-coupled receptor-like"/>
    <property type="match status" value="1"/>
</dbReference>
<keyword evidence="5 9" id="KW-0472">Membrane</keyword>
<keyword evidence="7 8" id="KW-0807">Transducer</keyword>
<evidence type="ECO:0000259" key="10">
    <source>
        <dbReference type="PROSITE" id="PS50262"/>
    </source>
</evidence>
<evidence type="ECO:0000256" key="7">
    <source>
        <dbReference type="ARBA" id="ARBA00023224"/>
    </source>
</evidence>
<proteinExistence type="evidence at transcript level"/>
<feature type="transmembrane region" description="Helical" evidence="9">
    <location>
        <begin position="120"/>
        <end position="142"/>
    </location>
</feature>
<dbReference type="InterPro" id="IPR000276">
    <property type="entry name" value="GPCR_Rhodpsn"/>
</dbReference>
<dbReference type="GO" id="GO:0004930">
    <property type="term" value="F:G protein-coupled receptor activity"/>
    <property type="evidence" value="ECO:0007669"/>
    <property type="project" value="UniProtKB-KW"/>
</dbReference>
<evidence type="ECO:0000256" key="2">
    <source>
        <dbReference type="ARBA" id="ARBA00022692"/>
    </source>
</evidence>
<keyword evidence="4 8" id="KW-0297">G-protein coupled receptor</keyword>
<feature type="transmembrane region" description="Helical" evidence="9">
    <location>
        <begin position="41"/>
        <end position="60"/>
    </location>
</feature>
<sequence length="302" mass="34142">MANLKHVEGGIIMSFIVASVSLNSLVIVGMLKKPNRALRDLILVSLACSDLVETCVGIMWEAFARYIDSSSFILCQLAGFGITFTALVSITHLAALAIERYLSMVHALKTYEFFADKKKSLLFTIPSWIHGTFWGVVPFFGWGGYIREPYHTHRCSVMMTDNSLIAQSYNYALLVFCYLIPIFIIFYCCYKVQKELKKMTERSEEIAGSSSSITQTTKKAEKQHFIMICVVMGAYFIAWTPYAVVACWFAFFDTVPGKLIAYSAVFAKFSVIANPIVYVIFYKDFRQTVKRMFCGRGRVVPA</sequence>
<evidence type="ECO:0000256" key="5">
    <source>
        <dbReference type="ARBA" id="ARBA00023136"/>
    </source>
</evidence>
<organism evidence="11">
    <name type="scientific">Cladonema radiatum</name>
    <dbReference type="NCBI Taxonomy" id="264074"/>
    <lineage>
        <taxon>Eukaryota</taxon>
        <taxon>Metazoa</taxon>
        <taxon>Cnidaria</taxon>
        <taxon>Hydrozoa</taxon>
        <taxon>Hydroidolina</taxon>
        <taxon>Anthoathecata</taxon>
        <taxon>Capitata</taxon>
        <taxon>Cladonematidae</taxon>
        <taxon>Cladonema</taxon>
    </lineage>
</organism>
<dbReference type="PANTHER" id="PTHR24240">
    <property type="entry name" value="OPSIN"/>
    <property type="match status" value="1"/>
</dbReference>
<feature type="transmembrane region" description="Helical" evidence="9">
    <location>
        <begin position="12"/>
        <end position="29"/>
    </location>
</feature>
<reference evidence="11" key="1">
    <citation type="journal article" date="2008" name="Curr. Biol.">
        <title>Evolution and functional diversity of jellyfish opsins.</title>
        <authorList>
            <person name="Suga H."/>
            <person name="Schmid V."/>
            <person name="Gehring W.J."/>
        </authorList>
    </citation>
    <scope>NUCLEOTIDE SEQUENCE</scope>
</reference>
<dbReference type="AlphaFoldDB" id="A9CR40"/>
<dbReference type="PRINTS" id="PR00237">
    <property type="entry name" value="GPCRRHODOPSN"/>
</dbReference>
<dbReference type="PROSITE" id="PS00237">
    <property type="entry name" value="G_PROTEIN_RECEP_F1_1"/>
    <property type="match status" value="1"/>
</dbReference>